<feature type="region of interest" description="Disordered" evidence="1">
    <location>
        <begin position="634"/>
        <end position="676"/>
    </location>
</feature>
<keyword evidence="2" id="KW-0378">Hydrolase</keyword>
<accession>A0A087ACY2</accession>
<dbReference type="Proteomes" id="UP000029072">
    <property type="component" value="Unassembled WGS sequence"/>
</dbReference>
<feature type="region of interest" description="Disordered" evidence="1">
    <location>
        <begin position="145"/>
        <end position="173"/>
    </location>
</feature>
<evidence type="ECO:0000313" key="2">
    <source>
        <dbReference type="EMBL" id="KFI56632.1"/>
    </source>
</evidence>
<name>A0A087ACY2_9BIFI</name>
<dbReference type="AlphaFoldDB" id="A0A087ACY2"/>
<gene>
    <name evidence="2" type="ORF">BCAL_0233</name>
</gene>
<feature type="region of interest" description="Disordered" evidence="1">
    <location>
        <begin position="525"/>
        <end position="552"/>
    </location>
</feature>
<dbReference type="GO" id="GO:0016787">
    <property type="term" value="F:hydrolase activity"/>
    <property type="evidence" value="ECO:0007669"/>
    <property type="project" value="UniProtKB-KW"/>
</dbReference>
<protein>
    <submittedName>
        <fullName evidence="2">HAD-superfamily hydrolase</fullName>
    </submittedName>
</protein>
<feature type="compositionally biased region" description="Basic residues" evidence="1">
    <location>
        <begin position="21"/>
        <end position="42"/>
    </location>
</feature>
<feature type="region of interest" description="Disordered" evidence="1">
    <location>
        <begin position="93"/>
        <end position="119"/>
    </location>
</feature>
<evidence type="ECO:0000256" key="1">
    <source>
        <dbReference type="SAM" id="MobiDB-lite"/>
    </source>
</evidence>
<comment type="caution">
    <text evidence="2">The sequence shown here is derived from an EMBL/GenBank/DDBJ whole genome shotgun (WGS) entry which is preliminary data.</text>
</comment>
<proteinExistence type="predicted"/>
<dbReference type="EMBL" id="JGYS01000001">
    <property type="protein sequence ID" value="KFI56632.1"/>
    <property type="molecule type" value="Genomic_DNA"/>
</dbReference>
<organism evidence="2 3">
    <name type="scientific">Bifidobacterium callitrichos DSM 23973</name>
    <dbReference type="NCBI Taxonomy" id="1437609"/>
    <lineage>
        <taxon>Bacteria</taxon>
        <taxon>Bacillati</taxon>
        <taxon>Actinomycetota</taxon>
        <taxon>Actinomycetes</taxon>
        <taxon>Bifidobacteriales</taxon>
        <taxon>Bifidobacteriaceae</taxon>
        <taxon>Bifidobacterium</taxon>
    </lineage>
</organism>
<sequence>MTCGCDLRRRRPARLLPLRGPHGRRRGLRRHLPGRGARAGRGHRTDLQVLHRALRRCPAAHAARHGAATARSQGARLRRMGSDELVARDDPHRLRQIPGPQRSAGRHRRLRHREDAQAERRHLRTGALPLWSYGFALRVLRRHREERGRRERGRHPRPTVRERTRSPRGARRAGRAPLIRFQSAILAGQYGQPRSVSVTGQPRSVGVALESGVERVVPTLHRDELVMSAAFDDAAGFDDHDAVRVADRRQTMRDDERGAPLHEPVHAMLDERLGAGVDRRGRLIEDQRRRIGDGGTRDGEQLPLALTQGGAVRCQLRVVAVGQLLDEGIRIGEARRGPHLLIGGVETPEADVVHDRTGEQVRVLQHHAQRPAQIALAHIADIDAVIGDRTGIDVVEAGDEVGDRRLAGAGGSDERDLLPGLGEHRHVVKHFLALHIAEVHVIETDVAAHRRDTAVGRILPTPVVGALARLDQSSVRVVRDVDERDPAVILLDALVEQIEDALAARQRHDDGVELLRDLRDRHREAFDERQEAHERAQRETGGAGHRERAADQRADHVADVAELVVDGAQIAGELVGLVGGVIQTVVDLTEVVFGGLLVREHLDDLLPGHHLLDEAVELADGPLLLREVRAGAAGQHLGQEHHDRGDDEHHTGQRHAQVDHRGQDHDDLEHRGEDLRDGLGDHLAQRVDVVGVQAHHVAARVRVEIAERQLLHVPEHAVAQPTHESLGDECHEDGLDARGHDADRVEAGEREDGAEQRAEVAFRRLRMDERHDVVVDESLDEQIAAHVGEHGDEDARHDDGVLHAVSGEQVTHETCERAPRMAHLQVVLRRRGVLRRIAPWSRHHFTSGSFVFAAASSKSPPPLVCSSTMLA</sequence>
<feature type="compositionally biased region" description="Basic and acidic residues" evidence="1">
    <location>
        <begin position="638"/>
        <end position="676"/>
    </location>
</feature>
<evidence type="ECO:0000313" key="3">
    <source>
        <dbReference type="Proteomes" id="UP000029072"/>
    </source>
</evidence>
<feature type="region of interest" description="Disordered" evidence="1">
    <location>
        <begin position="16"/>
        <end position="45"/>
    </location>
</feature>
<reference evidence="2 3" key="1">
    <citation type="submission" date="2014-03" db="EMBL/GenBank/DDBJ databases">
        <title>Genomics of Bifidobacteria.</title>
        <authorList>
            <person name="Ventura M."/>
            <person name="Milani C."/>
            <person name="Lugli G.A."/>
        </authorList>
    </citation>
    <scope>NUCLEOTIDE SEQUENCE [LARGE SCALE GENOMIC DNA]</scope>
    <source>
        <strain evidence="2 3">DSM 23973</strain>
    </source>
</reference>